<feature type="region of interest" description="Disordered" evidence="5">
    <location>
        <begin position="249"/>
        <end position="270"/>
    </location>
</feature>
<dbReference type="PANTHER" id="PTHR46280">
    <property type="entry name" value="PLECKSTRIN HOMOLOGY DOMAIN-CONTAINING FAMILY F MEMBER 2-RELATED"/>
    <property type="match status" value="1"/>
</dbReference>
<name>A0A9W8EAR6_9FUNG</name>
<feature type="non-terminal residue" evidence="7">
    <location>
        <position position="371"/>
    </location>
</feature>
<feature type="compositionally biased region" description="Low complexity" evidence="5">
    <location>
        <begin position="332"/>
        <end position="342"/>
    </location>
</feature>
<feature type="compositionally biased region" description="Low complexity" evidence="5">
    <location>
        <begin position="351"/>
        <end position="364"/>
    </location>
</feature>
<keyword evidence="3" id="KW-0862">Zinc</keyword>
<dbReference type="Gene3D" id="3.30.40.10">
    <property type="entry name" value="Zinc/RING finger domain, C3HC4 (zinc finger)"/>
    <property type="match status" value="1"/>
</dbReference>
<accession>A0A9W8EAR6</accession>
<dbReference type="SMART" id="SM00064">
    <property type="entry name" value="FYVE"/>
    <property type="match status" value="1"/>
</dbReference>
<dbReference type="InterPro" id="IPR051765">
    <property type="entry name" value="PH_domain-containing_F"/>
</dbReference>
<dbReference type="Proteomes" id="UP001151582">
    <property type="component" value="Unassembled WGS sequence"/>
</dbReference>
<proteinExistence type="predicted"/>
<feature type="region of interest" description="Disordered" evidence="5">
    <location>
        <begin position="111"/>
        <end position="168"/>
    </location>
</feature>
<keyword evidence="1" id="KW-0479">Metal-binding</keyword>
<dbReference type="GO" id="GO:0005769">
    <property type="term" value="C:early endosome"/>
    <property type="evidence" value="ECO:0007669"/>
    <property type="project" value="TreeGrafter"/>
</dbReference>
<feature type="compositionally biased region" description="Basic residues" evidence="5">
    <location>
        <begin position="315"/>
        <end position="327"/>
    </location>
</feature>
<protein>
    <recommendedName>
        <fullName evidence="6">FYVE-type domain-containing protein</fullName>
    </recommendedName>
</protein>
<keyword evidence="8" id="KW-1185">Reference proteome</keyword>
<dbReference type="OrthoDB" id="660555at2759"/>
<dbReference type="InterPro" id="IPR017455">
    <property type="entry name" value="Znf_FYVE-rel"/>
</dbReference>
<evidence type="ECO:0000256" key="4">
    <source>
        <dbReference type="PROSITE-ProRule" id="PRU00091"/>
    </source>
</evidence>
<feature type="compositionally biased region" description="Polar residues" evidence="5">
    <location>
        <begin position="129"/>
        <end position="139"/>
    </location>
</feature>
<comment type="caution">
    <text evidence="7">The sequence shown here is derived from an EMBL/GenBank/DDBJ whole genome shotgun (WGS) entry which is preliminary data.</text>
</comment>
<organism evidence="7 8">
    <name type="scientific">Dimargaris verticillata</name>
    <dbReference type="NCBI Taxonomy" id="2761393"/>
    <lineage>
        <taxon>Eukaryota</taxon>
        <taxon>Fungi</taxon>
        <taxon>Fungi incertae sedis</taxon>
        <taxon>Zoopagomycota</taxon>
        <taxon>Kickxellomycotina</taxon>
        <taxon>Dimargaritomycetes</taxon>
        <taxon>Dimargaritales</taxon>
        <taxon>Dimargaritaceae</taxon>
        <taxon>Dimargaris</taxon>
    </lineage>
</organism>
<sequence length="371" mass="39844">MDPFVQATTRHISPRSTSATVIDPLAALASRWVPDEAATVCMVCQTTAFTLLIRKHHCRACGRVICYRCSVMTSVRMEKAVRMCTDCFRRYRQRSELGGWAAASLRQHASASSSRPASPLRLSLGGPTLMTTPHHSIPTSPGLAEPGLTGDDGATAANMPASSGPLTWARGTYHDETWRRNRPAPISVASRSTRHRASSLGTIAGQSYLATTVYASDPPGCRLLPSSLDDVSSVSYPHQTLLMSQHLSTGARNDPEGSDHLDPFSAARPPRHCAPTSLAYSGFDDSGISYHDERTHPNSPPLLPFAADGTLARRSRAHSMVPTHHHGHDPLLSRLTLSRGTSPNPARHVLSTGPSTTTVTPSSSKANSLYS</sequence>
<evidence type="ECO:0000256" key="1">
    <source>
        <dbReference type="ARBA" id="ARBA00022723"/>
    </source>
</evidence>
<dbReference type="GO" id="GO:0035091">
    <property type="term" value="F:phosphatidylinositol binding"/>
    <property type="evidence" value="ECO:0007669"/>
    <property type="project" value="TreeGrafter"/>
</dbReference>
<evidence type="ECO:0000256" key="2">
    <source>
        <dbReference type="ARBA" id="ARBA00022771"/>
    </source>
</evidence>
<dbReference type="EMBL" id="JANBQB010001635">
    <property type="protein sequence ID" value="KAJ1970761.1"/>
    <property type="molecule type" value="Genomic_DNA"/>
</dbReference>
<feature type="compositionally biased region" description="Low complexity" evidence="5">
    <location>
        <begin position="111"/>
        <end position="124"/>
    </location>
</feature>
<feature type="compositionally biased region" description="Basic and acidic residues" evidence="5">
    <location>
        <begin position="253"/>
        <end position="262"/>
    </location>
</feature>
<gene>
    <name evidence="7" type="ORF">H4R34_005958</name>
</gene>
<feature type="region of interest" description="Disordered" evidence="5">
    <location>
        <begin position="315"/>
        <end position="371"/>
    </location>
</feature>
<feature type="domain" description="FYVE-type" evidence="6">
    <location>
        <begin position="35"/>
        <end position="92"/>
    </location>
</feature>
<reference evidence="7" key="1">
    <citation type="submission" date="2022-07" db="EMBL/GenBank/DDBJ databases">
        <title>Phylogenomic reconstructions and comparative analyses of Kickxellomycotina fungi.</title>
        <authorList>
            <person name="Reynolds N.K."/>
            <person name="Stajich J.E."/>
            <person name="Barry K."/>
            <person name="Grigoriev I.V."/>
            <person name="Crous P."/>
            <person name="Smith M.E."/>
        </authorList>
    </citation>
    <scope>NUCLEOTIDE SEQUENCE</scope>
    <source>
        <strain evidence="7">RSA 567</strain>
    </source>
</reference>
<dbReference type="GO" id="GO:0008270">
    <property type="term" value="F:zinc ion binding"/>
    <property type="evidence" value="ECO:0007669"/>
    <property type="project" value="UniProtKB-KW"/>
</dbReference>
<evidence type="ECO:0000313" key="7">
    <source>
        <dbReference type="EMBL" id="KAJ1970761.1"/>
    </source>
</evidence>
<dbReference type="InterPro" id="IPR011011">
    <property type="entry name" value="Znf_FYVE_PHD"/>
</dbReference>
<dbReference type="AlphaFoldDB" id="A0A9W8EAR6"/>
<evidence type="ECO:0000256" key="5">
    <source>
        <dbReference type="SAM" id="MobiDB-lite"/>
    </source>
</evidence>
<dbReference type="InterPro" id="IPR013083">
    <property type="entry name" value="Znf_RING/FYVE/PHD"/>
</dbReference>
<dbReference type="PROSITE" id="PS50178">
    <property type="entry name" value="ZF_FYVE"/>
    <property type="match status" value="1"/>
</dbReference>
<evidence type="ECO:0000256" key="3">
    <source>
        <dbReference type="ARBA" id="ARBA00022833"/>
    </source>
</evidence>
<dbReference type="PANTHER" id="PTHR46280:SF3">
    <property type="entry name" value="PLECKSTRIN HOMOLOGY DOMAIN-CONTAINING FAMILY F MEMBER 1 HOMOLOG"/>
    <property type="match status" value="1"/>
</dbReference>
<dbReference type="InterPro" id="IPR000306">
    <property type="entry name" value="Znf_FYVE"/>
</dbReference>
<evidence type="ECO:0000259" key="6">
    <source>
        <dbReference type="PROSITE" id="PS50178"/>
    </source>
</evidence>
<dbReference type="Pfam" id="PF01363">
    <property type="entry name" value="FYVE"/>
    <property type="match status" value="1"/>
</dbReference>
<dbReference type="GO" id="GO:0007032">
    <property type="term" value="P:endosome organization"/>
    <property type="evidence" value="ECO:0007669"/>
    <property type="project" value="TreeGrafter"/>
</dbReference>
<keyword evidence="2 4" id="KW-0863">Zinc-finger</keyword>
<dbReference type="SUPFAM" id="SSF57903">
    <property type="entry name" value="FYVE/PHD zinc finger"/>
    <property type="match status" value="1"/>
</dbReference>
<evidence type="ECO:0000313" key="8">
    <source>
        <dbReference type="Proteomes" id="UP001151582"/>
    </source>
</evidence>